<evidence type="ECO:0000259" key="4">
    <source>
        <dbReference type="SMART" id="SM00822"/>
    </source>
</evidence>
<dbReference type="PROSITE" id="PS00061">
    <property type="entry name" value="ADH_SHORT"/>
    <property type="match status" value="1"/>
</dbReference>
<proteinExistence type="inferred from homology"/>
<evidence type="ECO:0000256" key="1">
    <source>
        <dbReference type="ARBA" id="ARBA00006484"/>
    </source>
</evidence>
<dbReference type="RefSeq" id="WP_203765350.1">
    <property type="nucleotide sequence ID" value="NZ_BAAAYJ010000064.1"/>
</dbReference>
<dbReference type="EMBL" id="BOMQ01000011">
    <property type="protein sequence ID" value="GIE47351.1"/>
    <property type="molecule type" value="Genomic_DNA"/>
</dbReference>
<dbReference type="PRINTS" id="PR00081">
    <property type="entry name" value="GDHRDH"/>
</dbReference>
<reference evidence="5" key="1">
    <citation type="submission" date="2021-01" db="EMBL/GenBank/DDBJ databases">
        <title>Whole genome shotgun sequence of Actinoplanes nipponensis NBRC 14063.</title>
        <authorList>
            <person name="Komaki H."/>
            <person name="Tamura T."/>
        </authorList>
    </citation>
    <scope>NUCLEOTIDE SEQUENCE</scope>
    <source>
        <strain evidence="5">NBRC 14063</strain>
    </source>
</reference>
<accession>A0A919JBK1</accession>
<dbReference type="SUPFAM" id="SSF51735">
    <property type="entry name" value="NAD(P)-binding Rossmann-fold domains"/>
    <property type="match status" value="1"/>
</dbReference>
<dbReference type="Proteomes" id="UP000647172">
    <property type="component" value="Unassembled WGS sequence"/>
</dbReference>
<dbReference type="InterPro" id="IPR020904">
    <property type="entry name" value="Sc_DH/Rdtase_CS"/>
</dbReference>
<keyword evidence="2" id="KW-0560">Oxidoreductase</keyword>
<dbReference type="InterPro" id="IPR057326">
    <property type="entry name" value="KR_dom"/>
</dbReference>
<dbReference type="PANTHER" id="PTHR24321:SF8">
    <property type="entry name" value="ESTRADIOL 17-BETA-DEHYDROGENASE 8-RELATED"/>
    <property type="match status" value="1"/>
</dbReference>
<dbReference type="InterPro" id="IPR036291">
    <property type="entry name" value="NAD(P)-bd_dom_sf"/>
</dbReference>
<dbReference type="PRINTS" id="PR00080">
    <property type="entry name" value="SDRFAMILY"/>
</dbReference>
<dbReference type="NCBIfam" id="NF005559">
    <property type="entry name" value="PRK07231.1"/>
    <property type="match status" value="1"/>
</dbReference>
<dbReference type="FunFam" id="3.40.50.720:FF:000084">
    <property type="entry name" value="Short-chain dehydrogenase reductase"/>
    <property type="match status" value="1"/>
</dbReference>
<keyword evidence="6" id="KW-1185">Reference proteome</keyword>
<sequence length="253" mass="25641">MSVDLAGRVVLVTGAAGGLGAAQARLLAGCGAKVVLADTAEVKALVDELNDGHAEPVAAGVPLDVRQAEQWAAAVSRSQAVFGHLDGLVNNAGVLGVGAVADLPEAEFRRIVDVNQVGVFLGIQAVVPAMRTAGGGTIVNISSIDAMIGFRYLSAYCASKAAVSAISRTAAMELGPDGIRVNAVCPGVIGTPMTEELDANVSGWLHRTLPLRRLGTAPEVATVVAYLTSADSSYVTGTEIVVDGGLLAGFLLP</sequence>
<comment type="similarity">
    <text evidence="1">Belongs to the short-chain dehydrogenases/reductases (SDR) family.</text>
</comment>
<organism evidence="5 6">
    <name type="scientific">Actinoplanes nipponensis</name>
    <dbReference type="NCBI Taxonomy" id="135950"/>
    <lineage>
        <taxon>Bacteria</taxon>
        <taxon>Bacillati</taxon>
        <taxon>Actinomycetota</taxon>
        <taxon>Actinomycetes</taxon>
        <taxon>Micromonosporales</taxon>
        <taxon>Micromonosporaceae</taxon>
        <taxon>Actinoplanes</taxon>
    </lineage>
</organism>
<keyword evidence="3" id="KW-0520">NAD</keyword>
<dbReference type="GO" id="GO:0016491">
    <property type="term" value="F:oxidoreductase activity"/>
    <property type="evidence" value="ECO:0007669"/>
    <property type="project" value="UniProtKB-KW"/>
</dbReference>
<dbReference type="Pfam" id="PF13561">
    <property type="entry name" value="adh_short_C2"/>
    <property type="match status" value="1"/>
</dbReference>
<comment type="caution">
    <text evidence="5">The sequence shown here is derived from an EMBL/GenBank/DDBJ whole genome shotgun (WGS) entry which is preliminary data.</text>
</comment>
<feature type="domain" description="Ketoreductase" evidence="4">
    <location>
        <begin position="8"/>
        <end position="207"/>
    </location>
</feature>
<dbReference type="SMART" id="SM00822">
    <property type="entry name" value="PKS_KR"/>
    <property type="match status" value="1"/>
</dbReference>
<evidence type="ECO:0000313" key="5">
    <source>
        <dbReference type="EMBL" id="GIE47351.1"/>
    </source>
</evidence>
<dbReference type="AlphaFoldDB" id="A0A919JBK1"/>
<dbReference type="Gene3D" id="3.40.50.720">
    <property type="entry name" value="NAD(P)-binding Rossmann-like Domain"/>
    <property type="match status" value="1"/>
</dbReference>
<evidence type="ECO:0000256" key="2">
    <source>
        <dbReference type="ARBA" id="ARBA00023002"/>
    </source>
</evidence>
<evidence type="ECO:0000313" key="6">
    <source>
        <dbReference type="Proteomes" id="UP000647172"/>
    </source>
</evidence>
<dbReference type="InterPro" id="IPR002347">
    <property type="entry name" value="SDR_fam"/>
</dbReference>
<protein>
    <submittedName>
        <fullName evidence="5">Short-chain dehydrogenase/reductase</fullName>
    </submittedName>
</protein>
<gene>
    <name evidence="5" type="ORF">Ani05nite_08850</name>
</gene>
<name>A0A919JBK1_9ACTN</name>
<evidence type="ECO:0000256" key="3">
    <source>
        <dbReference type="ARBA" id="ARBA00023027"/>
    </source>
</evidence>
<dbReference type="PANTHER" id="PTHR24321">
    <property type="entry name" value="DEHYDROGENASES, SHORT CHAIN"/>
    <property type="match status" value="1"/>
</dbReference>